<evidence type="ECO:0000313" key="3">
    <source>
        <dbReference type="EMBL" id="WQG89287.1"/>
    </source>
</evidence>
<gene>
    <name evidence="2" type="ORF">SAMN05661012_02946</name>
    <name evidence="3" type="ORF">SR876_30615</name>
</gene>
<dbReference type="Pfam" id="PF17963">
    <property type="entry name" value="Big_9"/>
    <property type="match status" value="1"/>
</dbReference>
<dbReference type="CDD" id="cd11304">
    <property type="entry name" value="Cadherin_repeat"/>
    <property type="match status" value="2"/>
</dbReference>
<organism evidence="2 4">
    <name type="scientific">Chitinophaga sancti</name>
    <dbReference type="NCBI Taxonomy" id="1004"/>
    <lineage>
        <taxon>Bacteria</taxon>
        <taxon>Pseudomonadati</taxon>
        <taxon>Bacteroidota</taxon>
        <taxon>Chitinophagia</taxon>
        <taxon>Chitinophagales</taxon>
        <taxon>Chitinophagaceae</taxon>
        <taxon>Chitinophaga</taxon>
    </lineage>
</organism>
<keyword evidence="5" id="KW-1185">Reference proteome</keyword>
<evidence type="ECO:0000313" key="2">
    <source>
        <dbReference type="EMBL" id="SFW61207.1"/>
    </source>
</evidence>
<dbReference type="RefSeq" id="WP_072361409.1">
    <property type="nucleotide sequence ID" value="NZ_CP139972.1"/>
</dbReference>
<accession>A0A1K1QMM8</accession>
<dbReference type="PROSITE" id="PS50268">
    <property type="entry name" value="CADHERIN_2"/>
    <property type="match status" value="2"/>
</dbReference>
<dbReference type="InterPro" id="IPR015919">
    <property type="entry name" value="Cadherin-like_sf"/>
</dbReference>
<feature type="domain" description="Cadherin" evidence="1">
    <location>
        <begin position="2626"/>
        <end position="2719"/>
    </location>
</feature>
<dbReference type="Pfam" id="PF13585">
    <property type="entry name" value="CHU_C"/>
    <property type="match status" value="1"/>
</dbReference>
<dbReference type="SUPFAM" id="SSF63829">
    <property type="entry name" value="Calcium-dependent phosphotriesterase"/>
    <property type="match status" value="1"/>
</dbReference>
<dbReference type="OrthoDB" id="355609at2"/>
<evidence type="ECO:0000313" key="5">
    <source>
        <dbReference type="Proteomes" id="UP001326715"/>
    </source>
</evidence>
<evidence type="ECO:0000259" key="1">
    <source>
        <dbReference type="PROSITE" id="PS50268"/>
    </source>
</evidence>
<dbReference type="InterPro" id="IPR044048">
    <property type="entry name" value="Big_12"/>
</dbReference>
<dbReference type="EMBL" id="CP140154">
    <property type="protein sequence ID" value="WQG89287.1"/>
    <property type="molecule type" value="Genomic_DNA"/>
</dbReference>
<dbReference type="NCBIfam" id="TIGR04131">
    <property type="entry name" value="Bac_Flav_CTERM"/>
    <property type="match status" value="1"/>
</dbReference>
<dbReference type="GO" id="GO:0016020">
    <property type="term" value="C:membrane"/>
    <property type="evidence" value="ECO:0007669"/>
    <property type="project" value="InterPro"/>
</dbReference>
<dbReference type="Proteomes" id="UP001326715">
    <property type="component" value="Chromosome"/>
</dbReference>
<dbReference type="GO" id="GO:0005509">
    <property type="term" value="F:calcium ion binding"/>
    <property type="evidence" value="ECO:0007669"/>
    <property type="project" value="InterPro"/>
</dbReference>
<dbReference type="EMBL" id="FPIZ01000008">
    <property type="protein sequence ID" value="SFW61207.1"/>
    <property type="molecule type" value="Genomic_DNA"/>
</dbReference>
<name>A0A1K1QMM8_9BACT</name>
<evidence type="ECO:0000313" key="4">
    <source>
        <dbReference type="Proteomes" id="UP000183788"/>
    </source>
</evidence>
<dbReference type="PANTHER" id="PTHR34677:SF3">
    <property type="entry name" value="BACTERIAL IG-LIKE DOMAIN-CONTAINING PROTEIN"/>
    <property type="match status" value="1"/>
</dbReference>
<dbReference type="Proteomes" id="UP000183788">
    <property type="component" value="Unassembled WGS sequence"/>
</dbReference>
<dbReference type="Gene3D" id="2.60.40.10">
    <property type="entry name" value="Immunoglobulins"/>
    <property type="match status" value="1"/>
</dbReference>
<dbReference type="InterPro" id="IPR002126">
    <property type="entry name" value="Cadherin-like_dom"/>
</dbReference>
<dbReference type="PANTHER" id="PTHR34677">
    <property type="match status" value="1"/>
</dbReference>
<dbReference type="SUPFAM" id="SSF49313">
    <property type="entry name" value="Cadherin-like"/>
    <property type="match status" value="2"/>
</dbReference>
<dbReference type="Gene3D" id="2.60.40.60">
    <property type="entry name" value="Cadherins"/>
    <property type="match status" value="2"/>
</dbReference>
<reference evidence="3 5" key="2">
    <citation type="submission" date="2023-11" db="EMBL/GenBank/DDBJ databases">
        <title>MicrobeMod: A computational toolkit for identifying prokaryotic methylation and restriction-modification with nanopore sequencing.</title>
        <authorList>
            <person name="Crits-Christoph A."/>
            <person name="Kang S.C."/>
            <person name="Lee H."/>
            <person name="Ostrov N."/>
        </authorList>
    </citation>
    <scope>NUCLEOTIDE SEQUENCE [LARGE SCALE GENOMIC DNA]</scope>
    <source>
        <strain evidence="3 5">ATCC 23090</strain>
    </source>
</reference>
<protein>
    <submittedName>
        <fullName evidence="2">Gliding motility-associated C-terminal domain-containing protein</fullName>
    </submittedName>
    <submittedName>
        <fullName evidence="3">Ig-like domain-containing protein</fullName>
    </submittedName>
</protein>
<feature type="domain" description="Cadherin" evidence="1">
    <location>
        <begin position="2520"/>
        <end position="2619"/>
    </location>
</feature>
<dbReference type="Pfam" id="PF19078">
    <property type="entry name" value="Big_12"/>
    <property type="match status" value="6"/>
</dbReference>
<dbReference type="GO" id="GO:0007156">
    <property type="term" value="P:homophilic cell adhesion via plasma membrane adhesion molecules"/>
    <property type="evidence" value="ECO:0007669"/>
    <property type="project" value="InterPro"/>
</dbReference>
<dbReference type="STRING" id="1004.SAMN05661012_02946"/>
<dbReference type="InterPro" id="IPR013783">
    <property type="entry name" value="Ig-like_fold"/>
</dbReference>
<dbReference type="InterPro" id="IPR026341">
    <property type="entry name" value="T9SS_type_B"/>
</dbReference>
<sequence>MNYTFTRCIRILLLIVVTVTAFLSGKAQSVLSTLETGGVYTAVAKDANNNIYATKLNSATNLYDLVKFTGGTGTPTLIYSQLNLSHGTAIRADNPWGIAVNANGDVFVLNSFESGNGQIIKLQSPSYLAGIIQTGKYFSAITLDKNNNLLAIEYDDTKSKFAIVKYPAGLESSVGTTLYDGIALPAAGTSYPWGLTTDSHGNIYFTDFMESAAHPAGAIMKLTYPGYAVSTLATGREFSALAMDASDNLYAIEAVRKGVSAVVKYTDPTAAGYIVDSSLTVSGIGYPTGLTVSSTGKVYVADGFASGNGRLISMVSPTVVSANNSGAAISNSTTLYYTVEFNVSVSGVSPGSFTLTTTGVTGASVVSVTPMSATTYQVIVNTGTGDGTIRLDVTGAGITPAMGNVPFAGSTTTIDKTAPVISLAINGGATVTNSTSITLSETATDADATKLMRFSLDSSLWTPYEPFAANKSYIVTPGEGLKKVYMEVTDGAGNVSGISASITMDLTPPVVTFTSAVPNITNQSSAVFQFTANEPVSKYEAKLDGGSYVLTTSPLTFTGLSEGPHTVDVRAVDIAGNKGSGTTYTWSVDQTAPTIPSISYPAAGTYTIGQAVTLTANMSEAVYMVATGSDVPYINITIGNTTAKAVYTSGTGTNAWTFTYTVQGGDLDNDGITLVSPLELNGNGLIDVAGNTLVPSFTAAASGINVNGIRPVATLNAPAASNASTITVTLGFDESVTGVNTGSLALSGITGASVTSVTPDATTATDTYTIAISVPANRKGTLHIALAADAATAVQTHNKNAAATADVDYDNTAPVITSIDVPADGYYKAGSILSFTARFDKNITVGTGNLYLPVTIGSSTVHAAYVSGSGTKDLIFSYTVVAGENDADGIQIGTALTADAGTLKDSYGNEANTTVNGAGATNGVLVNTIIPSVVLSSTSTLVNGKFSVTVTFSELVLGLLDENFTASNGIVSNDQTTDNIVYTIDVTPSTNGTVSIQLPAGAVVNIGDNGNSASNVLQVKADFTPPVVVSVDGPADGYYHEGDELKFIGHFSEDIDVNVVGQAPYMALNMNSGVVPLTYIGKDSTNGMIFSYTVKAGDDGGDHLSMGAGISIASSSVTDKAGNNAGLVLYGIPSLSGVKINTTHPAVTLSAGILVNGAYTVTATFAEAVRGLSASEFTVVNGTASNVQTSDSIVYTVTITPTGNGLASVTLPANAAENIARNGNLVSNTVNTVVDLTAPTVTGGSAPAAGYYKSGAVLNFAVNFSEVVNVTGTPRLAITMGSNTVYANYTGGTGTAILNFSYTVVNGDQDLDGIAIDSLIDGSIKDAAGNAAVRTLVVVNPAGVLVNTIAPVITQVMVPVNGIYNATQTLNFSVQFNRIVNVTGTPVLPLTIGSAVVNATYSAGTGTNTLTFSYAIQNGENDLDGIELAALTGTIKDQYGNDAELALHNAGSTTGVYVYTAKSTVILTSSPALVNGAFNITATFSEKVRGLAAADFTVTNGTAGTPQTSDSIIYTITITPTAEGNVTVTLPADVTVNKGNNGNTASNTLTTVVDYTAPVINVVTAPADGYYKSGSLLTFTVTYSEVVNVTGTPRIPFNIGNNLVYADYSSGTGSSVLTFTYTVKNGDQDLDGISMYPSLNATNGNAADAAGNAAETIIDSRPDTHGVLINTIAPLVSAVDVPVNGYYNAGQALGFTVHFNNVVNVTGAPVLSVIIGNATVNAAYTGGTGTSELTFSYTVQDGDNDQDGISLSTLTGTIRDLYGNDAVLTLNNAGSTAGVFVNTVHPTVTLSTSAVLVNGTFEVTASFSEAVTGVAVADFAVTNGVASNLQAVNNRTYTATITPSADGNVTVKLPVDIAVNIGNNGNTVSNTLTIAADITAPTVTSMAVPANDHYKAGDVLNFSVTFAETVHVTGTPRIAISMGSHTVYADYTSGSGTSTLSYSYTIVDGDQDLDGIVINSLTGGTITDAAGNTAILTFTSPNTNGVLVNTIAPVITQVNVPVASYYHAGQTLDFSVQFNANVNVTGTPVLPITIGSTVVNAGYTGGTGTNTLTFSYTVQDGENDLDGIVLSALTGTIQDVFGNEAVNTLNNVGSTAAVYVYTVHPTVVLSAAATRVNAPYTVTATFSEAVTGLALADFTVANGITSNLQTTDNIIYTFTMTPATDGNVTVSLSADAAVNVGSNGNTASNTLTVLADLTAPVVTNVTVPGAGYYKLADVLNFTVTFGETVNVTGTPRIAIRMGADTVYAGYTAGNGTSTLSFAYTIVNGDQDLDGIALSALTGTVKDVAGNDAVLSFTAPSTTGVLVNTVAPVITQVGVPANGYYHAGQTLDFTVAFNAVVNVTGTPVLPITIGSSTANATYKSGSGTNTLSFSYTVQDGDNDLDGIALSALTGSIQDVFGNSAENTLHNAGSTSGVYVYTVHPTVTLSTSATLVNGAFSATATFSEAVTGLTAADFTVTNSIAGNLQTSDNITYTLTITPTADGNVTVTLPADAVVNKGDNGNIVSNTLTVTSDVTAPVINSAQTFSIDEYSAAGTTLGTVTAVEATSTLQNWTITNDPSGAFAINAATGVLSVKDEAALNANVNATVSLTITVSDGLNVSNAATVAVSVIYVPLPPTDINLDNQTIVENTPVNTLVGHLSAVTAEPNPVYTYTLVTGTGSTDNASFTISGNQLLTGAVLDYDVKNIYTVRIRATLANGLYTEKAFTLQLGQVNQAPIMNPVADQEVCDMTTAQTIQTSGASAVEDGQTLSYTVRADQPFFTSLVVNANGLITYHLQPNISGTVHVTVTLKDNGGTAYGGVDTLASTFAIKVNALPTVTITADQDTVISKGTAMNLAATGGVNYEWSNASGIVSGQQTATLQIKPVENTVYAVTVTDNKGCVNEGAMTITVVNEFKIDATNLLTPNGDGVNDKWIINDLSRYPNNDLTIYDRSGRVVYRTKNYSNNWDATYNGSPLAEGTYYYILKADGYNTPAKGFISIIRDQH</sequence>
<proteinExistence type="predicted"/>
<reference evidence="2 4" key="1">
    <citation type="submission" date="2016-11" db="EMBL/GenBank/DDBJ databases">
        <authorList>
            <person name="Jaros S."/>
            <person name="Januszkiewicz K."/>
            <person name="Wedrychowicz H."/>
        </authorList>
    </citation>
    <scope>NUCLEOTIDE SEQUENCE [LARGE SCALE GENOMIC DNA]</scope>
    <source>
        <strain evidence="2 4">DSM 784</strain>
    </source>
</reference>
<dbReference type="Gene3D" id="2.40.10.500">
    <property type="match status" value="2"/>
</dbReference>